<reference evidence="3 4" key="1">
    <citation type="submission" date="2019-01" db="EMBL/GenBank/DDBJ databases">
        <authorList>
            <person name="Chen W.-M."/>
        </authorList>
    </citation>
    <scope>NUCLEOTIDE SEQUENCE [LARGE SCALE GENOMIC DNA]</scope>
    <source>
        <strain evidence="3 4">CCP-7</strain>
    </source>
</reference>
<dbReference type="OrthoDB" id="7273031at2"/>
<dbReference type="Proteomes" id="UP000282971">
    <property type="component" value="Unassembled WGS sequence"/>
</dbReference>
<keyword evidence="2" id="KW-0472">Membrane</keyword>
<proteinExistence type="predicted"/>
<feature type="transmembrane region" description="Helical" evidence="2">
    <location>
        <begin position="112"/>
        <end position="132"/>
    </location>
</feature>
<sequence length="226" mass="23429">MTWQPIPTPTIRAVTPSRRSSPPRLRAMTILPAGEKSNGPEGSSLLPRPRAKPASIRATSAAREVMVFAGADADNVDPLKVPALSLFLGFGPMLPIVGAGIVAIMSTDPIDAVAIVGGTGWASAILLFVAGVRRGYGFAVRATPRLVTLAVTLGIFLAGLLAMPIFLLAPVIGVAILIAGFLAVAIADPVAARRGEAPRHFARLRPLQMALGLTGLLLLEAACLHL</sequence>
<evidence type="ECO:0000256" key="1">
    <source>
        <dbReference type="SAM" id="MobiDB-lite"/>
    </source>
</evidence>
<organism evidence="3 4">
    <name type="scientific">Sphingomonas crocodyli</name>
    <dbReference type="NCBI Taxonomy" id="1979270"/>
    <lineage>
        <taxon>Bacteria</taxon>
        <taxon>Pseudomonadati</taxon>
        <taxon>Pseudomonadota</taxon>
        <taxon>Alphaproteobacteria</taxon>
        <taxon>Sphingomonadales</taxon>
        <taxon>Sphingomonadaceae</taxon>
        <taxon>Sphingomonas</taxon>
    </lineage>
</organism>
<comment type="caution">
    <text evidence="3">The sequence shown here is derived from an EMBL/GenBank/DDBJ whole genome shotgun (WGS) entry which is preliminary data.</text>
</comment>
<feature type="transmembrane region" description="Helical" evidence="2">
    <location>
        <begin position="86"/>
        <end position="106"/>
    </location>
</feature>
<name>A0A437LYJ3_9SPHN</name>
<gene>
    <name evidence="3" type="ORF">EOD43_19155</name>
</gene>
<evidence type="ECO:0000313" key="3">
    <source>
        <dbReference type="EMBL" id="RVT90384.1"/>
    </source>
</evidence>
<keyword evidence="2" id="KW-1133">Transmembrane helix</keyword>
<evidence type="ECO:0000313" key="4">
    <source>
        <dbReference type="Proteomes" id="UP000282971"/>
    </source>
</evidence>
<feature type="region of interest" description="Disordered" evidence="1">
    <location>
        <begin position="1"/>
        <end position="51"/>
    </location>
</feature>
<dbReference type="EMBL" id="SACN01000003">
    <property type="protein sequence ID" value="RVT90384.1"/>
    <property type="molecule type" value="Genomic_DNA"/>
</dbReference>
<feature type="transmembrane region" description="Helical" evidence="2">
    <location>
        <begin position="172"/>
        <end position="192"/>
    </location>
</feature>
<evidence type="ECO:0000256" key="2">
    <source>
        <dbReference type="SAM" id="Phobius"/>
    </source>
</evidence>
<protein>
    <submittedName>
        <fullName evidence="3">DUF3429 family protein</fullName>
    </submittedName>
</protein>
<keyword evidence="4" id="KW-1185">Reference proteome</keyword>
<accession>A0A437LYJ3</accession>
<keyword evidence="2" id="KW-0812">Transmembrane</keyword>
<feature type="transmembrane region" description="Helical" evidence="2">
    <location>
        <begin position="144"/>
        <end position="166"/>
    </location>
</feature>
<dbReference type="AlphaFoldDB" id="A0A437LYJ3"/>